<dbReference type="Proteomes" id="UP001235744">
    <property type="component" value="Chromosome"/>
</dbReference>
<dbReference type="PROSITE" id="PS51257">
    <property type="entry name" value="PROKAR_LIPOPROTEIN"/>
    <property type="match status" value="1"/>
</dbReference>
<feature type="signal peptide" evidence="1">
    <location>
        <begin position="1"/>
        <end position="17"/>
    </location>
</feature>
<keyword evidence="1" id="KW-0732">Signal</keyword>
<dbReference type="Pfam" id="PF03640">
    <property type="entry name" value="Lipoprotein_15"/>
    <property type="match status" value="2"/>
</dbReference>
<reference evidence="2 3" key="1">
    <citation type="submission" date="2023-03" db="EMBL/GenBank/DDBJ databases">
        <title>Isolation and description of six Streptomyces strains from soil environments, able to metabolize different microbial glucans.</title>
        <authorList>
            <person name="Widen T."/>
            <person name="Larsbrink J."/>
        </authorList>
    </citation>
    <scope>NUCLEOTIDE SEQUENCE [LARGE SCALE GENOMIC DNA]</scope>
    <source>
        <strain evidence="2 3">Alt2</strain>
    </source>
</reference>
<dbReference type="PANTHER" id="PTHR39335:SF1">
    <property type="entry name" value="BLL4220 PROTEIN"/>
    <property type="match status" value="1"/>
</dbReference>
<evidence type="ECO:0000256" key="1">
    <source>
        <dbReference type="SAM" id="SignalP"/>
    </source>
</evidence>
<organism evidence="2 3">
    <name type="scientific">Streptomyces poriferorum</name>
    <dbReference type="NCBI Taxonomy" id="2798799"/>
    <lineage>
        <taxon>Bacteria</taxon>
        <taxon>Bacillati</taxon>
        <taxon>Actinomycetota</taxon>
        <taxon>Actinomycetes</taxon>
        <taxon>Kitasatosporales</taxon>
        <taxon>Streptomycetaceae</taxon>
        <taxon>Streptomyces</taxon>
    </lineage>
</organism>
<dbReference type="InterPro" id="IPR005297">
    <property type="entry name" value="Lipoprotein_repeat"/>
</dbReference>
<gene>
    <name evidence="2" type="ORF">P8A19_36475</name>
</gene>
<dbReference type="EMBL" id="CP120988">
    <property type="protein sequence ID" value="WLQ60589.1"/>
    <property type="molecule type" value="Genomic_DNA"/>
</dbReference>
<evidence type="ECO:0008006" key="4">
    <source>
        <dbReference type="Google" id="ProtNLM"/>
    </source>
</evidence>
<accession>A0ABY9J0N1</accession>
<name>A0ABY9J0N1_9ACTN</name>
<feature type="chain" id="PRO_5047470775" description="Lipoprotein" evidence="1">
    <location>
        <begin position="18"/>
        <end position="176"/>
    </location>
</feature>
<protein>
    <recommendedName>
        <fullName evidence="4">Lipoprotein</fullName>
    </recommendedName>
</protein>
<keyword evidence="3" id="KW-1185">Reference proteome</keyword>
<evidence type="ECO:0000313" key="3">
    <source>
        <dbReference type="Proteomes" id="UP001235744"/>
    </source>
</evidence>
<evidence type="ECO:0000313" key="2">
    <source>
        <dbReference type="EMBL" id="WLQ60589.1"/>
    </source>
</evidence>
<proteinExistence type="predicted"/>
<dbReference type="PANTHER" id="PTHR39335">
    <property type="entry name" value="BLL4220 PROTEIN"/>
    <property type="match status" value="1"/>
</dbReference>
<sequence length="176" mass="17112">MRFGAGAAAAATVSLLAAVLGGCSNDGGGGGSASATPSATGAAASGTVATASNPLGTILVDGGGRTLYLWEADTSSKSTCNGDCATAWPPLTATAKPVAGKGVQSSLLGTTTRDDGRKEITYNGHPLYRYAGDTSAGDTNGQGSNGFGAAWYVLDATGNKITKAPPSPSSSNNGGY</sequence>
<dbReference type="RefSeq" id="WP_219571802.1">
    <property type="nucleotide sequence ID" value="NZ_CP120988.1"/>
</dbReference>